<comment type="caution">
    <text evidence="5">The sequence shown here is derived from an EMBL/GenBank/DDBJ whole genome shotgun (WGS) entry which is preliminary data.</text>
</comment>
<proteinExistence type="predicted"/>
<evidence type="ECO:0000256" key="4">
    <source>
        <dbReference type="SAM" id="MobiDB-lite"/>
    </source>
</evidence>
<feature type="region of interest" description="Disordered" evidence="4">
    <location>
        <begin position="112"/>
        <end position="163"/>
    </location>
</feature>
<evidence type="ECO:0000256" key="1">
    <source>
        <dbReference type="ARBA" id="ARBA00001946"/>
    </source>
</evidence>
<dbReference type="Pfam" id="PF22484">
    <property type="entry name" value="DUF6986"/>
    <property type="match status" value="2"/>
</dbReference>
<dbReference type="Proteomes" id="UP000702209">
    <property type="component" value="Unassembled WGS sequence"/>
</dbReference>
<keyword evidence="2" id="KW-0479">Metal-binding</keyword>
<dbReference type="InterPro" id="IPR040442">
    <property type="entry name" value="Pyrv_kinase-like_dom_sf"/>
</dbReference>
<evidence type="ECO:0000313" key="5">
    <source>
        <dbReference type="EMBL" id="MBF6297933.1"/>
    </source>
</evidence>
<dbReference type="InterPro" id="IPR054255">
    <property type="entry name" value="DUF6986"/>
</dbReference>
<reference evidence="5 6" key="1">
    <citation type="submission" date="2020-10" db="EMBL/GenBank/DDBJ databases">
        <title>Identification of Nocardia species via Next-generation sequencing and recognition of intraspecies genetic diversity.</title>
        <authorList>
            <person name="Li P."/>
            <person name="Li P."/>
            <person name="Lu B."/>
        </authorList>
    </citation>
    <scope>NUCLEOTIDE SEQUENCE [LARGE SCALE GENOMIC DNA]</scope>
    <source>
        <strain evidence="5 6">BJ06-0157</strain>
    </source>
</reference>
<dbReference type="Gene3D" id="3.20.20.60">
    <property type="entry name" value="Phosphoenolpyruvate-binding domains"/>
    <property type="match status" value="1"/>
</dbReference>
<evidence type="ECO:0000313" key="6">
    <source>
        <dbReference type="Proteomes" id="UP000702209"/>
    </source>
</evidence>
<protein>
    <submittedName>
        <fullName evidence="5">Aldolase</fullName>
    </submittedName>
</protein>
<evidence type="ECO:0000256" key="3">
    <source>
        <dbReference type="ARBA" id="ARBA00022842"/>
    </source>
</evidence>
<sequence>MLDTVDAELRRRYPGSNGRSQPIHTVYVPADRVAEETPAEWGATAIELLDRHYDLLATFDDTGSLPDVRKRLELDPVQDLRIDFEDGYGVRPDPEEDRAAIAAGAVLAAWSRRSDGPPVGESATGGGADEPDPDLRRGQHVARQTTPGARGQRPRPVSSGIRMKGLGVGERRRALRTLDLVLESAGGVPDGFVFTVPKIRAAQQVPALVQLCVGLERGYGIAEGSLRFELQIESPQAILAADGTAPVATMLTLAEGRCSALHFGTYDYTAACGVAAPDQALDHPAADYAKAVMQVAAAQSGVWVCDGSTQVVPDANPEAALRNHHRLVARALRRGYYQGWDMHPGHLVTRWLATYDFFRRAIDVAVPRLLDYLARRGRDVMDEPATAEALAATVLRGIDCGARPTAGVPELTETVLRALAARAPIPEEST</sequence>
<organism evidence="5 6">
    <name type="scientific">Nocardia amamiensis</name>
    <dbReference type="NCBI Taxonomy" id="404578"/>
    <lineage>
        <taxon>Bacteria</taxon>
        <taxon>Bacillati</taxon>
        <taxon>Actinomycetota</taxon>
        <taxon>Actinomycetes</taxon>
        <taxon>Mycobacteriales</taxon>
        <taxon>Nocardiaceae</taxon>
        <taxon>Nocardia</taxon>
    </lineage>
</organism>
<keyword evidence="3" id="KW-0460">Magnesium</keyword>
<name>A0ABS0CQ54_9NOCA</name>
<gene>
    <name evidence="5" type="ORF">IU459_10280</name>
</gene>
<keyword evidence="6" id="KW-1185">Reference proteome</keyword>
<dbReference type="InterPro" id="IPR015813">
    <property type="entry name" value="Pyrv/PenolPyrv_kinase-like_dom"/>
</dbReference>
<dbReference type="PANTHER" id="PTHR32308:SF10">
    <property type="entry name" value="CITRATE LYASE SUBUNIT BETA"/>
    <property type="match status" value="1"/>
</dbReference>
<dbReference type="SUPFAM" id="SSF51621">
    <property type="entry name" value="Phosphoenolpyruvate/pyruvate domain"/>
    <property type="match status" value="1"/>
</dbReference>
<accession>A0ABS0CQ54</accession>
<evidence type="ECO:0000256" key="2">
    <source>
        <dbReference type="ARBA" id="ARBA00022723"/>
    </source>
</evidence>
<dbReference type="EMBL" id="JADLQX010000006">
    <property type="protein sequence ID" value="MBF6297933.1"/>
    <property type="molecule type" value="Genomic_DNA"/>
</dbReference>
<comment type="cofactor">
    <cofactor evidence="1">
        <name>Mg(2+)</name>
        <dbReference type="ChEBI" id="CHEBI:18420"/>
    </cofactor>
</comment>
<dbReference type="PANTHER" id="PTHR32308">
    <property type="entry name" value="LYASE BETA SUBUNIT, PUTATIVE (AFU_ORTHOLOGUE AFUA_4G13030)-RELATED"/>
    <property type="match status" value="1"/>
</dbReference>